<dbReference type="Proteomes" id="UP000290288">
    <property type="component" value="Unassembled WGS sequence"/>
</dbReference>
<comment type="caution">
    <text evidence="6">The sequence shown here is derived from an EMBL/GenBank/DDBJ whole genome shotgun (WGS) entry which is preliminary data.</text>
</comment>
<evidence type="ECO:0000256" key="4">
    <source>
        <dbReference type="ARBA" id="ARBA00022801"/>
    </source>
</evidence>
<feature type="binding site" evidence="5">
    <location>
        <position position="184"/>
    </location>
    <ligand>
        <name>a divalent metal cation</name>
        <dbReference type="ChEBI" id="CHEBI:60240"/>
        <label>1</label>
    </ligand>
</feature>
<dbReference type="EMBL" id="SDEE01000697">
    <property type="protein sequence ID" value="RXW14471.1"/>
    <property type="molecule type" value="Genomic_DNA"/>
</dbReference>
<dbReference type="InterPro" id="IPR050891">
    <property type="entry name" value="TatD-type_Hydrolase"/>
</dbReference>
<evidence type="ECO:0000256" key="5">
    <source>
        <dbReference type="PIRSR" id="PIRSR005902-1"/>
    </source>
</evidence>
<dbReference type="STRING" id="2316362.A0A4Q2D798"/>
<dbReference type="CDD" id="cd01310">
    <property type="entry name" value="TatD_DNAse"/>
    <property type="match status" value="1"/>
</dbReference>
<keyword evidence="7" id="KW-1185">Reference proteome</keyword>
<feature type="binding site" evidence="5">
    <location>
        <position position="103"/>
    </location>
    <ligand>
        <name>a divalent metal cation</name>
        <dbReference type="ChEBI" id="CHEBI:60240"/>
        <label>2</label>
    </ligand>
</feature>
<dbReference type="AlphaFoldDB" id="A0A4Q2D798"/>
<dbReference type="GO" id="GO:0046872">
    <property type="term" value="F:metal ion binding"/>
    <property type="evidence" value="ECO:0007669"/>
    <property type="project" value="UniProtKB-KW"/>
</dbReference>
<evidence type="ECO:0000256" key="3">
    <source>
        <dbReference type="ARBA" id="ARBA00022723"/>
    </source>
</evidence>
<dbReference type="SUPFAM" id="SSF51556">
    <property type="entry name" value="Metallo-dependent hydrolases"/>
    <property type="match status" value="1"/>
</dbReference>
<dbReference type="PANTHER" id="PTHR10060:SF15">
    <property type="entry name" value="DEOXYRIBONUCLEASE TATDN1"/>
    <property type="match status" value="1"/>
</dbReference>
<feature type="binding site" evidence="5">
    <location>
        <position position="136"/>
    </location>
    <ligand>
        <name>a divalent metal cation</name>
        <dbReference type="ChEBI" id="CHEBI:60240"/>
        <label>2</label>
    </ligand>
</feature>
<dbReference type="PIRSF" id="PIRSF005902">
    <property type="entry name" value="DNase_TatD"/>
    <property type="match status" value="1"/>
</dbReference>
<gene>
    <name evidence="6" type="ORF">EST38_g11381</name>
</gene>
<evidence type="ECO:0000256" key="1">
    <source>
        <dbReference type="ARBA" id="ARBA00009275"/>
    </source>
</evidence>
<keyword evidence="4" id="KW-0378">Hydrolase</keyword>
<evidence type="ECO:0000313" key="7">
    <source>
        <dbReference type="Proteomes" id="UP000290288"/>
    </source>
</evidence>
<proteinExistence type="inferred from homology"/>
<reference evidence="6 7" key="1">
    <citation type="submission" date="2019-01" db="EMBL/GenBank/DDBJ databases">
        <title>Draft genome sequence of Psathyrella aberdarensis IHI B618.</title>
        <authorList>
            <person name="Buettner E."/>
            <person name="Kellner H."/>
        </authorList>
    </citation>
    <scope>NUCLEOTIDE SEQUENCE [LARGE SCALE GENOMIC DNA]</scope>
    <source>
        <strain evidence="6 7">IHI B618</strain>
    </source>
</reference>
<comment type="similarity">
    <text evidence="1">Belongs to the metallo-dependent hydrolases superfamily. TatD-type hydrolase family.</text>
</comment>
<evidence type="ECO:0000313" key="6">
    <source>
        <dbReference type="EMBL" id="RXW14471.1"/>
    </source>
</evidence>
<dbReference type="InterPro" id="IPR001130">
    <property type="entry name" value="TatD-like"/>
</dbReference>
<keyword evidence="2" id="KW-0540">Nuclease</keyword>
<dbReference type="Gene3D" id="3.20.20.140">
    <property type="entry name" value="Metal-dependent hydrolases"/>
    <property type="match status" value="2"/>
</dbReference>
<evidence type="ECO:0000256" key="2">
    <source>
        <dbReference type="ARBA" id="ARBA00022722"/>
    </source>
</evidence>
<sequence length="280" mass="31114">MTAPTARFIDVGVNLTDPVFRGLYRGHRKHEDDMSAMLERSKAAGVRSMIITGTSLKESKQAVQLASELDYDRTHFSPVATQQKYFRMQLALAKKYHLPLFLHSRAAHADFVRILKEEGFGEDGGRAVGGNGGVVHSFTGLPEQAVELAEMGFHFSVNGCSLKTEANLDASEQIPLDRLMLETDAPWCSMRPSHASWSHLDGLPRKLREIYLPRPVKPERFKEGSPVLGRNEPAAIGGVAWVMHLLLDVSFKDLTEQAWKNTVEVFGLTELKDGQNEDSA</sequence>
<dbReference type="GO" id="GO:0008296">
    <property type="term" value="F:3'-5'-DNA exonuclease activity"/>
    <property type="evidence" value="ECO:0007669"/>
    <property type="project" value="TreeGrafter"/>
</dbReference>
<keyword evidence="3 5" id="KW-0479">Metal-binding</keyword>
<dbReference type="GO" id="GO:0005829">
    <property type="term" value="C:cytosol"/>
    <property type="evidence" value="ECO:0007669"/>
    <property type="project" value="TreeGrafter"/>
</dbReference>
<name>A0A4Q2D798_9AGAR</name>
<protein>
    <submittedName>
        <fullName evidence="6">Uncharacterized protein</fullName>
    </submittedName>
</protein>
<dbReference type="PANTHER" id="PTHR10060">
    <property type="entry name" value="TATD FAMILY DEOXYRIBONUCLEASE"/>
    <property type="match status" value="1"/>
</dbReference>
<dbReference type="OrthoDB" id="6079689at2759"/>
<dbReference type="Pfam" id="PF01026">
    <property type="entry name" value="TatD_DNase"/>
    <property type="match status" value="1"/>
</dbReference>
<accession>A0A4Q2D798</accession>
<dbReference type="InterPro" id="IPR032466">
    <property type="entry name" value="Metal_Hydrolase"/>
</dbReference>
<organism evidence="6 7">
    <name type="scientific">Candolleomyces aberdarensis</name>
    <dbReference type="NCBI Taxonomy" id="2316362"/>
    <lineage>
        <taxon>Eukaryota</taxon>
        <taxon>Fungi</taxon>
        <taxon>Dikarya</taxon>
        <taxon>Basidiomycota</taxon>
        <taxon>Agaricomycotina</taxon>
        <taxon>Agaricomycetes</taxon>
        <taxon>Agaricomycetidae</taxon>
        <taxon>Agaricales</taxon>
        <taxon>Agaricineae</taxon>
        <taxon>Psathyrellaceae</taxon>
        <taxon>Candolleomyces</taxon>
    </lineage>
</organism>